<dbReference type="InterPro" id="IPR007349">
    <property type="entry name" value="DUF418"/>
</dbReference>
<dbReference type="InterPro" id="IPR052529">
    <property type="entry name" value="Bact_Transport_Assoc"/>
</dbReference>
<sequence>MTIAHQTPEVTSGATSPARIVTLDVLRGFALCGILLANIGQITLMGIDVAEYEPQAPSRWLGLLVDERFFPIFSLLFGVGFAMILDSAKRRGVSPRLVLLRRLLMLGVLGVAHHLLQPGEALLPYSIVGIVVLLPASWLPRIWILLAGAGLLIASVVAGGGLISIPGLFLLGLAIQRYGVIGRITGNRRLAATCAVISLAISVPLFLGQATAENLGNETLAGAAGLAIALTYCLLIALLMHTPVAAFLTRALAPLGRLALTNYIAATLLVLLSTTFIDYRNSYPWGAYFGTAAVIIVVQWAFSSIWLRFFRYGPLEWAWRTVTWCRLVPIRNPASA</sequence>
<dbReference type="PANTHER" id="PTHR30590">
    <property type="entry name" value="INNER MEMBRANE PROTEIN"/>
    <property type="match status" value="1"/>
</dbReference>
<dbReference type="Proteomes" id="UP001209083">
    <property type="component" value="Chromosome"/>
</dbReference>
<feature type="transmembrane region" description="Helical" evidence="1">
    <location>
        <begin position="142"/>
        <end position="169"/>
    </location>
</feature>
<proteinExistence type="predicted"/>
<evidence type="ECO:0000256" key="1">
    <source>
        <dbReference type="SAM" id="Phobius"/>
    </source>
</evidence>
<dbReference type="Pfam" id="PF04235">
    <property type="entry name" value="DUF418"/>
    <property type="match status" value="1"/>
</dbReference>
<evidence type="ECO:0000313" key="3">
    <source>
        <dbReference type="EMBL" id="WGW11740.1"/>
    </source>
</evidence>
<feature type="domain" description="DUF418" evidence="2">
    <location>
        <begin position="177"/>
        <end position="325"/>
    </location>
</feature>
<dbReference type="RefSeq" id="WP_349638530.1">
    <property type="nucleotide sequence ID" value="NZ_CP090958.1"/>
</dbReference>
<organism evidence="3 4">
    <name type="scientific">Saxibacter everestensis</name>
    <dbReference type="NCBI Taxonomy" id="2909229"/>
    <lineage>
        <taxon>Bacteria</taxon>
        <taxon>Bacillati</taxon>
        <taxon>Actinomycetota</taxon>
        <taxon>Actinomycetes</taxon>
        <taxon>Micrococcales</taxon>
        <taxon>Brevibacteriaceae</taxon>
        <taxon>Saxibacter</taxon>
    </lineage>
</organism>
<feature type="transmembrane region" description="Helical" evidence="1">
    <location>
        <begin position="190"/>
        <end position="208"/>
    </location>
</feature>
<feature type="transmembrane region" description="Helical" evidence="1">
    <location>
        <begin position="285"/>
        <end position="307"/>
    </location>
</feature>
<reference evidence="3 4" key="1">
    <citation type="submission" date="2023-05" db="EMBL/GenBank/DDBJ databases">
        <title>Lithophilousrod everest ZFBP1038 complete genpme.</title>
        <authorList>
            <person name="Tian M."/>
        </authorList>
    </citation>
    <scope>NUCLEOTIDE SEQUENCE [LARGE SCALE GENOMIC DNA]</scope>
    <source>
        <strain evidence="3 4">ZFBP1038</strain>
    </source>
</reference>
<keyword evidence="1" id="KW-1133">Transmembrane helix</keyword>
<feature type="transmembrane region" description="Helical" evidence="1">
    <location>
        <begin position="97"/>
        <end position="116"/>
    </location>
</feature>
<feature type="transmembrane region" description="Helical" evidence="1">
    <location>
        <begin position="220"/>
        <end position="248"/>
    </location>
</feature>
<gene>
    <name evidence="3" type="ORF">LWF01_16840</name>
</gene>
<keyword evidence="4" id="KW-1185">Reference proteome</keyword>
<feature type="transmembrane region" description="Helical" evidence="1">
    <location>
        <begin position="29"/>
        <end position="49"/>
    </location>
</feature>
<feature type="transmembrane region" description="Helical" evidence="1">
    <location>
        <begin position="69"/>
        <end position="85"/>
    </location>
</feature>
<keyword evidence="1" id="KW-0812">Transmembrane</keyword>
<dbReference type="EMBL" id="CP090958">
    <property type="protein sequence ID" value="WGW11740.1"/>
    <property type="molecule type" value="Genomic_DNA"/>
</dbReference>
<keyword evidence="1" id="KW-0472">Membrane</keyword>
<evidence type="ECO:0000259" key="2">
    <source>
        <dbReference type="Pfam" id="PF04235"/>
    </source>
</evidence>
<protein>
    <submittedName>
        <fullName evidence="3">DUF418 domain-containing protein</fullName>
    </submittedName>
</protein>
<feature type="transmembrane region" description="Helical" evidence="1">
    <location>
        <begin position="260"/>
        <end position="279"/>
    </location>
</feature>
<dbReference type="PANTHER" id="PTHR30590:SF2">
    <property type="entry name" value="INNER MEMBRANE PROTEIN"/>
    <property type="match status" value="1"/>
</dbReference>
<accession>A0ABY8QTL1</accession>
<name>A0ABY8QTL1_9MICO</name>
<evidence type="ECO:0000313" key="4">
    <source>
        <dbReference type="Proteomes" id="UP001209083"/>
    </source>
</evidence>